<keyword evidence="9" id="KW-1185">Reference proteome</keyword>
<feature type="transmembrane region" description="Helical" evidence="6">
    <location>
        <begin position="244"/>
        <end position="269"/>
    </location>
</feature>
<dbReference type="EMBL" id="RJMB01000016">
    <property type="protein sequence ID" value="RNL83487.1"/>
    <property type="molecule type" value="Genomic_DNA"/>
</dbReference>
<keyword evidence="4 6" id="KW-1133">Transmembrane helix</keyword>
<evidence type="ECO:0000256" key="5">
    <source>
        <dbReference type="ARBA" id="ARBA00023136"/>
    </source>
</evidence>
<keyword evidence="2" id="KW-1003">Cell membrane</keyword>
<evidence type="ECO:0000313" key="8">
    <source>
        <dbReference type="EMBL" id="RNL83487.1"/>
    </source>
</evidence>
<dbReference type="PANTHER" id="PTHR35007">
    <property type="entry name" value="INTEGRAL MEMBRANE PROTEIN-RELATED"/>
    <property type="match status" value="1"/>
</dbReference>
<evidence type="ECO:0000256" key="3">
    <source>
        <dbReference type="ARBA" id="ARBA00022692"/>
    </source>
</evidence>
<dbReference type="InterPro" id="IPR042094">
    <property type="entry name" value="T2SS_GspF_sf"/>
</dbReference>
<feature type="transmembrane region" description="Helical" evidence="6">
    <location>
        <begin position="6"/>
        <end position="25"/>
    </location>
</feature>
<feature type="transmembrane region" description="Helical" evidence="6">
    <location>
        <begin position="106"/>
        <end position="123"/>
    </location>
</feature>
<gene>
    <name evidence="8" type="ORF">EFW17_15925</name>
</gene>
<proteinExistence type="predicted"/>
<feature type="domain" description="Type II secretion system protein GspF" evidence="7">
    <location>
        <begin position="142"/>
        <end position="264"/>
    </location>
</feature>
<comment type="caution">
    <text evidence="8">The sequence shown here is derived from an EMBL/GenBank/DDBJ whole genome shotgun (WGS) entry which is preliminary data.</text>
</comment>
<evidence type="ECO:0000259" key="7">
    <source>
        <dbReference type="Pfam" id="PF00482"/>
    </source>
</evidence>
<dbReference type="AlphaFoldDB" id="A0A3N0E6K9"/>
<comment type="subcellular location">
    <subcellularLocation>
        <location evidence="1">Cell membrane</location>
        <topology evidence="1">Multi-pass membrane protein</topology>
    </subcellularLocation>
</comment>
<dbReference type="Gene3D" id="1.20.81.30">
    <property type="entry name" value="Type II secretion system (T2SS), domain F"/>
    <property type="match status" value="1"/>
</dbReference>
<protein>
    <recommendedName>
        <fullName evidence="7">Type II secretion system protein GspF domain-containing protein</fullName>
    </recommendedName>
</protein>
<dbReference type="GO" id="GO:0005886">
    <property type="term" value="C:plasma membrane"/>
    <property type="evidence" value="ECO:0007669"/>
    <property type="project" value="UniProtKB-SubCell"/>
</dbReference>
<dbReference type="Proteomes" id="UP000269198">
    <property type="component" value="Unassembled WGS sequence"/>
</dbReference>
<feature type="transmembrane region" description="Helical" evidence="6">
    <location>
        <begin position="281"/>
        <end position="301"/>
    </location>
</feature>
<name>A0A3N0E6K9_9ACTN</name>
<evidence type="ECO:0000313" key="9">
    <source>
        <dbReference type="Proteomes" id="UP000269198"/>
    </source>
</evidence>
<evidence type="ECO:0000256" key="1">
    <source>
        <dbReference type="ARBA" id="ARBA00004651"/>
    </source>
</evidence>
<evidence type="ECO:0000256" key="6">
    <source>
        <dbReference type="SAM" id="Phobius"/>
    </source>
</evidence>
<reference evidence="8 9" key="1">
    <citation type="submission" date="2018-11" db="EMBL/GenBank/DDBJ databases">
        <title>The genome draft of YIM 96095.</title>
        <authorList>
            <person name="Tang S.-K."/>
            <person name="Chunyu W.-X."/>
            <person name="Feng Y.-Z."/>
        </authorList>
    </citation>
    <scope>NUCLEOTIDE SEQUENCE [LARGE SCALE GENOMIC DNA]</scope>
    <source>
        <strain evidence="8 9">YIM 96095</strain>
    </source>
</reference>
<keyword evidence="3 6" id="KW-0812">Transmembrane</keyword>
<dbReference type="Pfam" id="PF00482">
    <property type="entry name" value="T2SSF"/>
    <property type="match status" value="1"/>
</dbReference>
<dbReference type="PANTHER" id="PTHR35007:SF1">
    <property type="entry name" value="PILUS ASSEMBLY PROTEIN"/>
    <property type="match status" value="1"/>
</dbReference>
<dbReference type="OrthoDB" id="3747101at2"/>
<feature type="transmembrane region" description="Helical" evidence="6">
    <location>
        <begin position="79"/>
        <end position="100"/>
    </location>
</feature>
<dbReference type="InterPro" id="IPR018076">
    <property type="entry name" value="T2SS_GspF_dom"/>
</dbReference>
<evidence type="ECO:0000256" key="2">
    <source>
        <dbReference type="ARBA" id="ARBA00022475"/>
    </source>
</evidence>
<accession>A0A3N0E6K9</accession>
<organism evidence="8 9">
    <name type="scientific">Halostreptopolyspora alba</name>
    <dbReference type="NCBI Taxonomy" id="2487137"/>
    <lineage>
        <taxon>Bacteria</taxon>
        <taxon>Bacillati</taxon>
        <taxon>Actinomycetota</taxon>
        <taxon>Actinomycetes</taxon>
        <taxon>Streptosporangiales</taxon>
        <taxon>Nocardiopsidaceae</taxon>
        <taxon>Halostreptopolyspora</taxon>
    </lineage>
</organism>
<keyword evidence="5 6" id="KW-0472">Membrane</keyword>
<evidence type="ECO:0000256" key="4">
    <source>
        <dbReference type="ARBA" id="ARBA00022989"/>
    </source>
</evidence>
<sequence>MNPMLLITVSMLVTGVFFVLAAREWGIGSDQDHMLASRSALEKAERRANSPFSRFDSWLRRTDIGKNLERRLNRAGMRIPVALFATIILAVGAISTFFVGRLLTPAFGFLSAFLVIGLFISYLNRQEERRREAFISQLPELARVLSNATSAGLALPTAITMAAEELDDPAGSELHKASQQMRLGQSFDSTIAELRERMPSREIGVLISTLLIASRSGGALVTALQSISDTLEARKETRREVKTILGETTGTAWAMLVIGVGSLFLINTLNPGVVERMTQSIVGVAILIIAGFLFVVGFFAVRRITKIDF</sequence>